<comment type="caution">
    <text evidence="2">The sequence shown here is derived from an EMBL/GenBank/DDBJ whole genome shotgun (WGS) entry which is preliminary data.</text>
</comment>
<dbReference type="RefSeq" id="WP_080076422.1">
    <property type="nucleotide sequence ID" value="NZ_VDEI02000002.1"/>
</dbReference>
<name>A0A5C5HIT6_SALET</name>
<dbReference type="InterPro" id="IPR052726">
    <property type="entry name" value="Phage_Baseplate_Hub"/>
</dbReference>
<dbReference type="PANTHER" id="PTHR35862">
    <property type="entry name" value="FELS-2 PROPHAGE PROTEIN"/>
    <property type="match status" value="1"/>
</dbReference>
<dbReference type="Pfam" id="PF26078">
    <property type="entry name" value="Baseplate_J_M"/>
    <property type="match status" value="1"/>
</dbReference>
<reference evidence="2 3" key="1">
    <citation type="journal article" date="2019" name="Appl. Environ. Microbiol.">
        <title>Clinically Unreported Salmonellosis Outbreak Detected via Comparative Genomic Analysis of Municipal Wastewater Salmonella Isolates.</title>
        <authorList>
            <person name="Diemert S."/>
            <person name="Yan T."/>
        </authorList>
    </citation>
    <scope>NUCLEOTIDE SEQUENCE [LARGE SCALE GENOMIC DNA]</scope>
    <source>
        <strain evidence="2 3">HIY0008</strain>
    </source>
</reference>
<sequence length="306" mass="33336">MASSYDVINLSELDVPDAIVVPDATEIFTRWLARLRELDKQFDALVESDPTFKQGEVNAYQLTLAFQRVNDAVRAVFLASAKEADLDQIGAAFNVKRQVIKPGDPLAIPPVEPELEDDAAFRERIQLSWAQLNTAGARNAYRFHAKSADTDVLDADAYGPETHNRPGYVDVYVLSRTGDGAAGQPLLDKVNSTLNADEIRPLTDYVTVKSATIANYAVTAELEIPEGPDASTVLNNAIDVLRSYTTLSHRIKTVVPLSAIYAALQQSGVVRVRLISPVADLEAEPGKAPWCTAINVTRREVSSNDG</sequence>
<dbReference type="PANTHER" id="PTHR35862:SF1">
    <property type="entry name" value="FELS-2 PROPHAGE PROTEIN"/>
    <property type="match status" value="1"/>
</dbReference>
<evidence type="ECO:0000259" key="1">
    <source>
        <dbReference type="Pfam" id="PF26078"/>
    </source>
</evidence>
<organism evidence="2 3">
    <name type="scientific">Salmonella enterica subsp. enterica serovar Give</name>
    <dbReference type="NCBI Taxonomy" id="46626"/>
    <lineage>
        <taxon>Bacteria</taxon>
        <taxon>Pseudomonadati</taxon>
        <taxon>Pseudomonadota</taxon>
        <taxon>Gammaproteobacteria</taxon>
        <taxon>Enterobacterales</taxon>
        <taxon>Enterobacteriaceae</taxon>
        <taxon>Salmonella</taxon>
    </lineage>
</organism>
<dbReference type="InterPro" id="IPR058531">
    <property type="entry name" value="Baseplate_J_M"/>
</dbReference>
<proteinExistence type="predicted"/>
<dbReference type="EMBL" id="VDEI02000002">
    <property type="protein sequence ID" value="TRK44290.1"/>
    <property type="molecule type" value="Genomic_DNA"/>
</dbReference>
<accession>A0A5C5HIT6</accession>
<evidence type="ECO:0000313" key="2">
    <source>
        <dbReference type="EMBL" id="TRK44290.1"/>
    </source>
</evidence>
<gene>
    <name evidence="2" type="ORF">FG567_009780</name>
</gene>
<dbReference type="InterPro" id="IPR014507">
    <property type="entry name" value="Baseplate_assembly_J_pred"/>
</dbReference>
<evidence type="ECO:0000313" key="3">
    <source>
        <dbReference type="Proteomes" id="UP000307596"/>
    </source>
</evidence>
<dbReference type="PIRSF" id="PIRSF020481">
    <property type="entry name" value="BAP"/>
    <property type="match status" value="1"/>
</dbReference>
<dbReference type="AlphaFoldDB" id="A0A5C5HIT6"/>
<protein>
    <submittedName>
        <fullName evidence="2">Baseplate assembly protein</fullName>
    </submittedName>
</protein>
<feature type="domain" description="Baseplate J-like central" evidence="1">
    <location>
        <begin position="134"/>
        <end position="210"/>
    </location>
</feature>
<dbReference type="Proteomes" id="UP000307596">
    <property type="component" value="Unassembled WGS sequence"/>
</dbReference>